<evidence type="ECO:0000256" key="6">
    <source>
        <dbReference type="RuleBase" id="RU364089"/>
    </source>
</evidence>
<name>A0ABW1UKN9_9LACO</name>
<dbReference type="Pfam" id="PF03577">
    <property type="entry name" value="Peptidase_C69"/>
    <property type="match status" value="1"/>
</dbReference>
<dbReference type="EC" id="3.4.-.-" evidence="6"/>
<comment type="catalytic activity">
    <reaction evidence="1">
        <text>an L-aminoacyl-L-amino acid + H2O = 2 an L-alpha-amino acid</text>
        <dbReference type="Rhea" id="RHEA:48940"/>
        <dbReference type="ChEBI" id="CHEBI:15377"/>
        <dbReference type="ChEBI" id="CHEBI:59869"/>
        <dbReference type="ChEBI" id="CHEBI:77460"/>
        <dbReference type="EC" id="3.4.13.19"/>
    </reaction>
</comment>
<evidence type="ECO:0000256" key="4">
    <source>
        <dbReference type="ARBA" id="ARBA00022801"/>
    </source>
</evidence>
<evidence type="ECO:0000256" key="1">
    <source>
        <dbReference type="ARBA" id="ARBA00001670"/>
    </source>
</evidence>
<dbReference type="PANTHER" id="PTHR12994">
    <property type="entry name" value="SECERNIN"/>
    <property type="match status" value="1"/>
</dbReference>
<comment type="caution">
    <text evidence="7">The sequence shown here is derived from an EMBL/GenBank/DDBJ whole genome shotgun (WGS) entry which is preliminary data.</text>
</comment>
<keyword evidence="8" id="KW-1185">Reference proteome</keyword>
<evidence type="ECO:0000313" key="8">
    <source>
        <dbReference type="Proteomes" id="UP001596310"/>
    </source>
</evidence>
<comment type="similarity">
    <text evidence="2 6">Belongs to the peptidase C69 family.</text>
</comment>
<evidence type="ECO:0000256" key="2">
    <source>
        <dbReference type="ARBA" id="ARBA00007225"/>
    </source>
</evidence>
<reference evidence="8" key="1">
    <citation type="journal article" date="2019" name="Int. J. Syst. Evol. Microbiol.">
        <title>The Global Catalogue of Microorganisms (GCM) 10K type strain sequencing project: providing services to taxonomists for standard genome sequencing and annotation.</title>
        <authorList>
            <consortium name="The Broad Institute Genomics Platform"/>
            <consortium name="The Broad Institute Genome Sequencing Center for Infectious Disease"/>
            <person name="Wu L."/>
            <person name="Ma J."/>
        </authorList>
    </citation>
    <scope>NUCLEOTIDE SEQUENCE [LARGE SCALE GENOMIC DNA]</scope>
    <source>
        <strain evidence="8">CCM 8897</strain>
    </source>
</reference>
<keyword evidence="3 6" id="KW-0645">Protease</keyword>
<dbReference type="InterPro" id="IPR005322">
    <property type="entry name" value="Peptidase_C69"/>
</dbReference>
<dbReference type="NCBIfam" id="NF033678">
    <property type="entry name" value="C69_fam_dipept"/>
    <property type="match status" value="1"/>
</dbReference>
<dbReference type="Gene3D" id="3.60.60.10">
    <property type="entry name" value="Penicillin V Acylase, Chain A"/>
    <property type="match status" value="1"/>
</dbReference>
<evidence type="ECO:0000313" key="7">
    <source>
        <dbReference type="EMBL" id="MFC6314509.1"/>
    </source>
</evidence>
<accession>A0ABW1UKN9</accession>
<dbReference type="PANTHER" id="PTHR12994:SF17">
    <property type="entry name" value="LD30995P"/>
    <property type="match status" value="1"/>
</dbReference>
<evidence type="ECO:0000256" key="3">
    <source>
        <dbReference type="ARBA" id="ARBA00022670"/>
    </source>
</evidence>
<gene>
    <name evidence="7" type="ORF">ACFQHW_02880</name>
</gene>
<organism evidence="7 8">
    <name type="scientific">Lapidilactobacillus achengensis</name>
    <dbReference type="NCBI Taxonomy" id="2486000"/>
    <lineage>
        <taxon>Bacteria</taxon>
        <taxon>Bacillati</taxon>
        <taxon>Bacillota</taxon>
        <taxon>Bacilli</taxon>
        <taxon>Lactobacillales</taxon>
        <taxon>Lactobacillaceae</taxon>
        <taxon>Lapidilactobacillus</taxon>
    </lineage>
</organism>
<dbReference type="InterPro" id="IPR047804">
    <property type="entry name" value="C69_dipept_A-like"/>
</dbReference>
<evidence type="ECO:0000256" key="5">
    <source>
        <dbReference type="ARBA" id="ARBA00022997"/>
    </source>
</evidence>
<protein>
    <recommendedName>
        <fullName evidence="6">Dipeptidase</fullName>
        <ecNumber evidence="6">3.4.-.-</ecNumber>
    </recommendedName>
</protein>
<dbReference type="GO" id="GO:0016805">
    <property type="term" value="F:dipeptidase activity"/>
    <property type="evidence" value="ECO:0007669"/>
    <property type="project" value="UniProtKB-KW"/>
</dbReference>
<dbReference type="RefSeq" id="WP_125600472.1">
    <property type="nucleotide sequence ID" value="NZ_JBHSSM010000008.1"/>
</dbReference>
<keyword evidence="5 6" id="KW-0224">Dipeptidase</keyword>
<sequence length="466" mass="51619">MSRPTSACTTILVGKRASRDGSTMIARNNDGGVLNPKKFVLVRAADQPRHYQAPFSDFALELPANPLSYTSTPAATDPVGIGSASGINRKNVAMSASETITNNGEILGVDPLVPNGIGEEDLIATVLPFIDSARAGVVRLGQLVETYGTCETNGIAFADQDEIWYLETIGGHHWAARRLPDDCYVVAPNRFNLTDFDFTDPTVLFAADLPRLISEHHLNPDVNGINLRHIFGTATVKDTHYNNPRTWFGQRYFNPEIVQDPCDFDLPFCQRPAHLIGIEDLKFVLSSHYQNTPFDPYGSGTTADKTRFRPIAMSRNQEMHILQLRPDVDASIAAIHWVAFGPNTFNMVVPFYANCRDTPASYRDTATHYAPDQAFWLSNNLALLGDAHYNLYLDSVTNFASALLAACRQLQGQADAQAPQQADPASYLTKINQDLAQCYLTHSYRLMDQLLALGKPQMKIQFMMKD</sequence>
<dbReference type="EMBL" id="JBHSSM010000008">
    <property type="protein sequence ID" value="MFC6314509.1"/>
    <property type="molecule type" value="Genomic_DNA"/>
</dbReference>
<proteinExistence type="inferred from homology"/>
<dbReference type="Proteomes" id="UP001596310">
    <property type="component" value="Unassembled WGS sequence"/>
</dbReference>
<keyword evidence="4 6" id="KW-0378">Hydrolase</keyword>